<reference evidence="9 10" key="1">
    <citation type="submission" date="2020-07" db="EMBL/GenBank/DDBJ databases">
        <title>Sequencing the genomes of 1000 actinobacteria strains.</title>
        <authorList>
            <person name="Klenk H.-P."/>
        </authorList>
    </citation>
    <scope>NUCLEOTIDE SEQUENCE [LARGE SCALE GENOMIC DNA]</scope>
    <source>
        <strain evidence="9 10">DSM 22083</strain>
    </source>
</reference>
<evidence type="ECO:0000313" key="10">
    <source>
        <dbReference type="Proteomes" id="UP000569914"/>
    </source>
</evidence>
<dbReference type="PANTHER" id="PTHR30269:SF0">
    <property type="entry name" value="MEMBRANE TRANSPORTER PROTEIN YFCA-RELATED"/>
    <property type="match status" value="1"/>
</dbReference>
<keyword evidence="10" id="KW-1185">Reference proteome</keyword>
<feature type="transmembrane region" description="Helical" evidence="8">
    <location>
        <begin position="84"/>
        <end position="103"/>
    </location>
</feature>
<evidence type="ECO:0000256" key="2">
    <source>
        <dbReference type="ARBA" id="ARBA00009142"/>
    </source>
</evidence>
<comment type="similarity">
    <text evidence="2 8">Belongs to the 4-toluene sulfonate uptake permease (TSUP) (TC 2.A.102) family.</text>
</comment>
<dbReference type="InterPro" id="IPR052017">
    <property type="entry name" value="TSUP"/>
</dbReference>
<keyword evidence="3" id="KW-0813">Transport</keyword>
<accession>A0A7Y9ICC9</accession>
<organism evidence="9 10">
    <name type="scientific">Microlunatus parietis</name>
    <dbReference type="NCBI Taxonomy" id="682979"/>
    <lineage>
        <taxon>Bacteria</taxon>
        <taxon>Bacillati</taxon>
        <taxon>Actinomycetota</taxon>
        <taxon>Actinomycetes</taxon>
        <taxon>Propionibacteriales</taxon>
        <taxon>Propionibacteriaceae</taxon>
        <taxon>Microlunatus</taxon>
    </lineage>
</organism>
<name>A0A7Y9ICC9_9ACTN</name>
<dbReference type="PANTHER" id="PTHR30269">
    <property type="entry name" value="TRANSMEMBRANE PROTEIN YFCA"/>
    <property type="match status" value="1"/>
</dbReference>
<comment type="subcellular location">
    <subcellularLocation>
        <location evidence="1 8">Cell membrane</location>
        <topology evidence="1 8">Multi-pass membrane protein</topology>
    </subcellularLocation>
</comment>
<feature type="transmembrane region" description="Helical" evidence="8">
    <location>
        <begin position="148"/>
        <end position="178"/>
    </location>
</feature>
<dbReference type="EMBL" id="JACCBU010000001">
    <property type="protein sequence ID" value="NYE74321.1"/>
    <property type="molecule type" value="Genomic_DNA"/>
</dbReference>
<keyword evidence="4 8" id="KW-1003">Cell membrane</keyword>
<feature type="transmembrane region" description="Helical" evidence="8">
    <location>
        <begin position="109"/>
        <end position="127"/>
    </location>
</feature>
<evidence type="ECO:0000256" key="4">
    <source>
        <dbReference type="ARBA" id="ARBA00022475"/>
    </source>
</evidence>
<protein>
    <recommendedName>
        <fullName evidence="8">Probable membrane transporter protein</fullName>
    </recommendedName>
</protein>
<evidence type="ECO:0000256" key="3">
    <source>
        <dbReference type="ARBA" id="ARBA00022448"/>
    </source>
</evidence>
<evidence type="ECO:0000256" key="1">
    <source>
        <dbReference type="ARBA" id="ARBA00004651"/>
    </source>
</evidence>
<keyword evidence="6 8" id="KW-1133">Transmembrane helix</keyword>
<dbReference type="InterPro" id="IPR002781">
    <property type="entry name" value="TM_pro_TauE-like"/>
</dbReference>
<evidence type="ECO:0000256" key="8">
    <source>
        <dbReference type="RuleBase" id="RU363041"/>
    </source>
</evidence>
<evidence type="ECO:0000256" key="6">
    <source>
        <dbReference type="ARBA" id="ARBA00022989"/>
    </source>
</evidence>
<feature type="transmembrane region" description="Helical" evidence="8">
    <location>
        <begin position="198"/>
        <end position="228"/>
    </location>
</feature>
<feature type="transmembrane region" description="Helical" evidence="8">
    <location>
        <begin position="240"/>
        <end position="258"/>
    </location>
</feature>
<keyword evidence="7 8" id="KW-0472">Membrane</keyword>
<sequence>MMLHDGLQLSLLGVALLILVAFAAGWVDSVVGGGGLLQLPALLIGLPDSQPAAILGTNKLSSVWGTAVASITYAIKVRPDWRTIIPLVITSGLGAAGGAMVAQYLPKSIFTPIVLIALIGVGIFTWRRPKLGMISERKHAGSHHYGRAAAIGLGIGCYDGLIGPGTGAFFVILLVSVLGYGFLEASAKARIANLTTNLGAIIVFGVHGQLIWQLGLAMGAANLIGGLLGARMAIRGGNEFVRRVFLIVVLALILKLGYDTVMQFVGPR</sequence>
<dbReference type="GO" id="GO:0005886">
    <property type="term" value="C:plasma membrane"/>
    <property type="evidence" value="ECO:0007669"/>
    <property type="project" value="UniProtKB-SubCell"/>
</dbReference>
<evidence type="ECO:0000256" key="7">
    <source>
        <dbReference type="ARBA" id="ARBA00023136"/>
    </source>
</evidence>
<dbReference type="AlphaFoldDB" id="A0A7Y9ICC9"/>
<evidence type="ECO:0000256" key="5">
    <source>
        <dbReference type="ARBA" id="ARBA00022692"/>
    </source>
</evidence>
<evidence type="ECO:0000313" key="9">
    <source>
        <dbReference type="EMBL" id="NYE74321.1"/>
    </source>
</evidence>
<dbReference type="Proteomes" id="UP000569914">
    <property type="component" value="Unassembled WGS sequence"/>
</dbReference>
<proteinExistence type="inferred from homology"/>
<keyword evidence="5 8" id="KW-0812">Transmembrane</keyword>
<gene>
    <name evidence="9" type="ORF">BKA15_005650</name>
</gene>
<comment type="caution">
    <text evidence="9">The sequence shown here is derived from an EMBL/GenBank/DDBJ whole genome shotgun (WGS) entry which is preliminary data.</text>
</comment>
<dbReference type="Pfam" id="PF01925">
    <property type="entry name" value="TauE"/>
    <property type="match status" value="1"/>
</dbReference>